<evidence type="ECO:0000313" key="4">
    <source>
        <dbReference type="Proteomes" id="UP000028999"/>
    </source>
</evidence>
<sequence length="310" mass="33060">MDPFNGNSQDPPSPVIESQPKSSGVAVEGEALRQTPTPDPRWPYLGRWSSPEPIIPVTPLSLVKETESDAPPASATDPPPATETIVVPPLATETTGTPPASAITIISPQTTAFPSPAILAVTNTKSPPPPGSLIHEFNVVAEVTLAPDYSANMISGIEDSEAESDKDSEAESDKGIAFVRSIGAWSKPLHFTPPHTPSEPATPRLTISEAIMEDVPSQIITLEGSGTSKREQHIGAYTPLAHNHQQFHIEPEIPVSFERDGNDVVGETSSYLTRGGRSIKPTQKIQDMGWTKVGGRGKGRRGRGRGNQNH</sequence>
<dbReference type="PaxDb" id="3708-A0A078GH00"/>
<evidence type="ECO:0000313" key="3">
    <source>
        <dbReference type="EMBL" id="CDY25735.1"/>
    </source>
</evidence>
<dbReference type="AlphaFoldDB" id="A0A078GH00"/>
<reference evidence="2" key="3">
    <citation type="submission" date="2021-01" db="EMBL/GenBank/DDBJ databases">
        <authorList>
            <consortium name="Genoscope - CEA"/>
            <person name="William W."/>
        </authorList>
    </citation>
    <scope>NUCLEOTIDE SEQUENCE</scope>
</reference>
<dbReference type="Proteomes" id="UP000028999">
    <property type="component" value="Unassembled WGS sequence"/>
</dbReference>
<dbReference type="EMBL" id="HG994367">
    <property type="protein sequence ID" value="CAF1712524.1"/>
    <property type="molecule type" value="Genomic_DNA"/>
</dbReference>
<organism evidence="3 4">
    <name type="scientific">Brassica napus</name>
    <name type="common">Rape</name>
    <dbReference type="NCBI Taxonomy" id="3708"/>
    <lineage>
        <taxon>Eukaryota</taxon>
        <taxon>Viridiplantae</taxon>
        <taxon>Streptophyta</taxon>
        <taxon>Embryophyta</taxon>
        <taxon>Tracheophyta</taxon>
        <taxon>Spermatophyta</taxon>
        <taxon>Magnoliopsida</taxon>
        <taxon>eudicotyledons</taxon>
        <taxon>Gunneridae</taxon>
        <taxon>Pentapetalae</taxon>
        <taxon>rosids</taxon>
        <taxon>malvids</taxon>
        <taxon>Brassicales</taxon>
        <taxon>Brassicaceae</taxon>
        <taxon>Brassiceae</taxon>
        <taxon>Brassica</taxon>
    </lineage>
</organism>
<keyword evidence="4" id="KW-1185">Reference proteome</keyword>
<gene>
    <name evidence="3" type="primary">BnaC03g69400D</name>
    <name evidence="2" type="ORF">DARMORV10_C03P91130.1</name>
    <name evidence="3" type="ORF">GSBRNA2T00033106001</name>
</gene>
<dbReference type="EMBL" id="LK032179">
    <property type="protein sequence ID" value="CDY25735.1"/>
    <property type="molecule type" value="Genomic_DNA"/>
</dbReference>
<reference evidence="3" key="2">
    <citation type="submission" date="2014-06" db="EMBL/GenBank/DDBJ databases">
        <authorList>
            <person name="Genoscope - CEA"/>
        </authorList>
    </citation>
    <scope>NUCLEOTIDE SEQUENCE</scope>
</reference>
<feature type="compositionally biased region" description="Polar residues" evidence="1">
    <location>
        <begin position="1"/>
        <end position="10"/>
    </location>
</feature>
<accession>A0A078GH00</accession>
<dbReference type="Gramene" id="CDY25735">
    <property type="protein sequence ID" value="CDY25735"/>
    <property type="gene ID" value="GSBRNA2T00033106001"/>
</dbReference>
<proteinExistence type="predicted"/>
<protein>
    <submittedName>
        <fullName evidence="2">(rape) hypothetical protein</fullName>
    </submittedName>
    <submittedName>
        <fullName evidence="3">BnaC03g69400D protein</fullName>
    </submittedName>
</protein>
<name>A0A078GH00_BRANA</name>
<reference evidence="3 4" key="1">
    <citation type="journal article" date="2014" name="Science">
        <title>Plant genetics. Early allopolyploid evolution in the post-Neolithic Brassica napus oilseed genome.</title>
        <authorList>
            <person name="Chalhoub B."/>
            <person name="Denoeud F."/>
            <person name="Liu S."/>
            <person name="Parkin I.A."/>
            <person name="Tang H."/>
            <person name="Wang X."/>
            <person name="Chiquet J."/>
            <person name="Belcram H."/>
            <person name="Tong C."/>
            <person name="Samans B."/>
            <person name="Correa M."/>
            <person name="Da Silva C."/>
            <person name="Just J."/>
            <person name="Falentin C."/>
            <person name="Koh C.S."/>
            <person name="Le Clainche I."/>
            <person name="Bernard M."/>
            <person name="Bento P."/>
            <person name="Noel B."/>
            <person name="Labadie K."/>
            <person name="Alberti A."/>
            <person name="Charles M."/>
            <person name="Arnaud D."/>
            <person name="Guo H."/>
            <person name="Daviaud C."/>
            <person name="Alamery S."/>
            <person name="Jabbari K."/>
            <person name="Zhao M."/>
            <person name="Edger P.P."/>
            <person name="Chelaifa H."/>
            <person name="Tack D."/>
            <person name="Lassalle G."/>
            <person name="Mestiri I."/>
            <person name="Schnel N."/>
            <person name="Le Paslier M.C."/>
            <person name="Fan G."/>
            <person name="Renault V."/>
            <person name="Bayer P.E."/>
            <person name="Golicz A.A."/>
            <person name="Manoli S."/>
            <person name="Lee T.H."/>
            <person name="Thi V.H."/>
            <person name="Chalabi S."/>
            <person name="Hu Q."/>
            <person name="Fan C."/>
            <person name="Tollenaere R."/>
            <person name="Lu Y."/>
            <person name="Battail C."/>
            <person name="Shen J."/>
            <person name="Sidebottom C.H."/>
            <person name="Wang X."/>
            <person name="Canaguier A."/>
            <person name="Chauveau A."/>
            <person name="Berard A."/>
            <person name="Deniot G."/>
            <person name="Guan M."/>
            <person name="Liu Z."/>
            <person name="Sun F."/>
            <person name="Lim Y.P."/>
            <person name="Lyons E."/>
            <person name="Town C.D."/>
            <person name="Bancroft I."/>
            <person name="Wang X."/>
            <person name="Meng J."/>
            <person name="Ma J."/>
            <person name="Pires J.C."/>
            <person name="King G.J."/>
            <person name="Brunel D."/>
            <person name="Delourme R."/>
            <person name="Renard M."/>
            <person name="Aury J.M."/>
            <person name="Adams K.L."/>
            <person name="Batley J."/>
            <person name="Snowdon R.J."/>
            <person name="Tost J."/>
            <person name="Edwards D."/>
            <person name="Zhou Y."/>
            <person name="Hua W."/>
            <person name="Sharpe A.G."/>
            <person name="Paterson A.H."/>
            <person name="Guan C."/>
            <person name="Wincker P."/>
        </authorList>
    </citation>
    <scope>NUCLEOTIDE SEQUENCE [LARGE SCALE GENOMIC DNA]</scope>
    <source>
        <strain evidence="4">cv. Darmor-bzh</strain>
    </source>
</reference>
<dbReference type="Proteomes" id="UP001295469">
    <property type="component" value="Chromosome C03"/>
</dbReference>
<evidence type="ECO:0000313" key="2">
    <source>
        <dbReference type="EMBL" id="CAF1712524.1"/>
    </source>
</evidence>
<feature type="compositionally biased region" description="Basic residues" evidence="1">
    <location>
        <begin position="295"/>
        <end position="304"/>
    </location>
</feature>
<evidence type="ECO:0000256" key="1">
    <source>
        <dbReference type="SAM" id="MobiDB-lite"/>
    </source>
</evidence>
<feature type="region of interest" description="Disordered" evidence="1">
    <location>
        <begin position="1"/>
        <end position="83"/>
    </location>
</feature>
<feature type="region of interest" description="Disordered" evidence="1">
    <location>
        <begin position="269"/>
        <end position="310"/>
    </location>
</feature>